<name>A0A0W8G1N7_9ZZZZ</name>
<accession>A0A0W8G1N7</accession>
<comment type="caution">
    <text evidence="1">The sequence shown here is derived from an EMBL/GenBank/DDBJ whole genome shotgun (WGS) entry which is preliminary data.</text>
</comment>
<dbReference type="EC" id="1.2.1.3" evidence="1"/>
<dbReference type="InterPro" id="IPR034660">
    <property type="entry name" value="DinB/YfiT-like"/>
</dbReference>
<keyword evidence="1" id="KW-0560">Oxidoreductase</keyword>
<dbReference type="GO" id="GO:0004029">
    <property type="term" value="F:aldehyde dehydrogenase (NAD+) activity"/>
    <property type="evidence" value="ECO:0007669"/>
    <property type="project" value="UniProtKB-EC"/>
</dbReference>
<dbReference type="InterPro" id="IPR011463">
    <property type="entry name" value="DUF1569"/>
</dbReference>
<organism evidence="1">
    <name type="scientific">hydrocarbon metagenome</name>
    <dbReference type="NCBI Taxonomy" id="938273"/>
    <lineage>
        <taxon>unclassified sequences</taxon>
        <taxon>metagenomes</taxon>
        <taxon>ecological metagenomes</taxon>
    </lineage>
</organism>
<protein>
    <submittedName>
        <fullName evidence="1">Phenylacetic acid degradation protein paan, ring-opening aldehyde dehydrogenase</fullName>
        <ecNumber evidence="1">1.2.1.3</ecNumber>
    </submittedName>
</protein>
<gene>
    <name evidence="1" type="ORF">ASZ90_003144</name>
</gene>
<proteinExistence type="predicted"/>
<dbReference type="EMBL" id="LNQE01000375">
    <property type="protein sequence ID" value="KUG27014.1"/>
    <property type="molecule type" value="Genomic_DNA"/>
</dbReference>
<reference evidence="1" key="1">
    <citation type="journal article" date="2015" name="Proc. Natl. Acad. Sci. U.S.A.">
        <title>Networks of energetic and metabolic interactions define dynamics in microbial communities.</title>
        <authorList>
            <person name="Embree M."/>
            <person name="Liu J.K."/>
            <person name="Al-Bassam M.M."/>
            <person name="Zengler K."/>
        </authorList>
    </citation>
    <scope>NUCLEOTIDE SEQUENCE</scope>
</reference>
<sequence>MNSEIDDLINKIDRLKENTIPVWGTMTSQKMVEHLVNTFRVSSGKLEIQCFTEERKLPTLKRFLMSDRPLPREFKSPANELIPQGYQFQTIDIAKSNLLNEVEDYYKYFEQNPDSIIMNPTFGELNKEEWKRFHIKHLTHHLTQFGLLP</sequence>
<dbReference type="Gene3D" id="1.20.120.450">
    <property type="entry name" value="dinb family like domain"/>
    <property type="match status" value="1"/>
</dbReference>
<dbReference type="AlphaFoldDB" id="A0A0W8G1N7"/>
<evidence type="ECO:0000313" key="1">
    <source>
        <dbReference type="EMBL" id="KUG27014.1"/>
    </source>
</evidence>
<dbReference type="Pfam" id="PF07606">
    <property type="entry name" value="DUF1569"/>
    <property type="match status" value="1"/>
</dbReference>